<dbReference type="PROSITE" id="PS50994">
    <property type="entry name" value="INTEGRASE"/>
    <property type="match status" value="1"/>
</dbReference>
<name>A0AA38T8U2_9ASTR</name>
<evidence type="ECO:0000256" key="2">
    <source>
        <dbReference type="SAM" id="MobiDB-lite"/>
    </source>
</evidence>
<evidence type="ECO:0000313" key="5">
    <source>
        <dbReference type="Proteomes" id="UP001172457"/>
    </source>
</evidence>
<dbReference type="GO" id="GO:0015074">
    <property type="term" value="P:DNA integration"/>
    <property type="evidence" value="ECO:0007669"/>
    <property type="project" value="InterPro"/>
</dbReference>
<dbReference type="AlphaFoldDB" id="A0AA38T8U2"/>
<dbReference type="PANTHER" id="PTHR42648">
    <property type="entry name" value="TRANSPOSASE, PUTATIVE-RELATED"/>
    <property type="match status" value="1"/>
</dbReference>
<dbReference type="SUPFAM" id="SSF53098">
    <property type="entry name" value="Ribonuclease H-like"/>
    <property type="match status" value="1"/>
</dbReference>
<dbReference type="InterPro" id="IPR001584">
    <property type="entry name" value="Integrase_cat-core"/>
</dbReference>
<evidence type="ECO:0000256" key="1">
    <source>
        <dbReference type="ARBA" id="ARBA00022670"/>
    </source>
</evidence>
<dbReference type="PANTHER" id="PTHR42648:SF25">
    <property type="entry name" value="RNA-DIRECTED DNA POLYMERASE"/>
    <property type="match status" value="1"/>
</dbReference>
<dbReference type="InterPro" id="IPR012337">
    <property type="entry name" value="RNaseH-like_sf"/>
</dbReference>
<evidence type="ECO:0000259" key="3">
    <source>
        <dbReference type="PROSITE" id="PS50994"/>
    </source>
</evidence>
<keyword evidence="5" id="KW-1185">Reference proteome</keyword>
<keyword evidence="1" id="KW-0645">Protease</keyword>
<dbReference type="GO" id="GO:0003676">
    <property type="term" value="F:nucleic acid binding"/>
    <property type="evidence" value="ECO:0007669"/>
    <property type="project" value="InterPro"/>
</dbReference>
<dbReference type="GO" id="GO:0006508">
    <property type="term" value="P:proteolysis"/>
    <property type="evidence" value="ECO:0007669"/>
    <property type="project" value="UniProtKB-KW"/>
</dbReference>
<reference evidence="4" key="1">
    <citation type="submission" date="2023-03" db="EMBL/GenBank/DDBJ databases">
        <title>Chromosome-scale reference genome and RAD-based genetic map of yellow starthistle (Centaurea solstitialis) reveal putative structural variation and QTLs associated with invader traits.</title>
        <authorList>
            <person name="Reatini B."/>
            <person name="Cang F.A."/>
            <person name="Jiang Q."/>
            <person name="Mckibben M.T.W."/>
            <person name="Barker M.S."/>
            <person name="Rieseberg L.H."/>
            <person name="Dlugosch K.M."/>
        </authorList>
    </citation>
    <scope>NUCLEOTIDE SEQUENCE</scope>
    <source>
        <strain evidence="4">CAN-66</strain>
        <tissue evidence="4">Leaf</tissue>
    </source>
</reference>
<dbReference type="Pfam" id="PF13976">
    <property type="entry name" value="gag_pre-integrs"/>
    <property type="match status" value="1"/>
</dbReference>
<comment type="caution">
    <text evidence="4">The sequence shown here is derived from an EMBL/GenBank/DDBJ whole genome shotgun (WGS) entry which is preliminary data.</text>
</comment>
<dbReference type="EMBL" id="JARYMX010000005">
    <property type="protein sequence ID" value="KAJ9546897.1"/>
    <property type="molecule type" value="Genomic_DNA"/>
</dbReference>
<dbReference type="Proteomes" id="UP001172457">
    <property type="component" value="Chromosome 5"/>
</dbReference>
<feature type="domain" description="Integrase catalytic" evidence="3">
    <location>
        <begin position="192"/>
        <end position="372"/>
    </location>
</feature>
<accession>A0AA38T8U2</accession>
<dbReference type="InterPro" id="IPR039537">
    <property type="entry name" value="Retrotran_Ty1/copia-like"/>
</dbReference>
<evidence type="ECO:0000313" key="4">
    <source>
        <dbReference type="EMBL" id="KAJ9546897.1"/>
    </source>
</evidence>
<dbReference type="InterPro" id="IPR036397">
    <property type="entry name" value="RNaseH_sf"/>
</dbReference>
<keyword evidence="1" id="KW-0378">Hydrolase</keyword>
<sequence>MLNICLVDSGSTHTVLKKRGYFSQLTTQKANISTISGVVNIIEGFGEAHVLLPGETNLKIENVLYSPKSQRNLLNFKDKNGYHIGTMDEGESEYLLITNIGSGKKNVLEKLSMYSSGLYYTKISAIETNMVINQKFMDRENFIIWHDQFGHPGSVMMRKIIEQSCGHPLENQKILQTKDMTCVACSKGKLITCPSPAKVGFETLNFLGRIQGDICGPVHPPCGPFRYFMVLIDASTKWSHVCLLSSRNLVFARLLAQLIRLRAHFLDYPIKAIRLDNAGEFTSQIFNDYCMSIGIKVEHPVAHIHTQNGLVESVIKRLQMIARPMIMKSKLPISAWGHAILHTATLICIRPTSYNASSYLKTKPNVSHLRNFDYAIYVLIAPPQRTKMGPQMRLKIYLENQNEISWNELSHLDPQTKQCELKVQKINQLQRLANQLPDTFIDLKKVTKSHVPAANAPIKINVPEGQNNKSIACQKRGRSLDSKDKNPRKKKGANHLDGYIEVNETPEKSPEETLDMMVPEEPQVLENKEISINYNMSRKVWNRDKTDVDDIFIIKR</sequence>
<feature type="region of interest" description="Disordered" evidence="2">
    <location>
        <begin position="476"/>
        <end position="497"/>
    </location>
</feature>
<protein>
    <recommendedName>
        <fullName evidence="3">Integrase catalytic domain-containing protein</fullName>
    </recommendedName>
</protein>
<dbReference type="GO" id="GO:0008233">
    <property type="term" value="F:peptidase activity"/>
    <property type="evidence" value="ECO:0007669"/>
    <property type="project" value="UniProtKB-KW"/>
</dbReference>
<dbReference type="Gene3D" id="3.30.420.10">
    <property type="entry name" value="Ribonuclease H-like superfamily/Ribonuclease H"/>
    <property type="match status" value="1"/>
</dbReference>
<gene>
    <name evidence="4" type="ORF">OSB04_019440</name>
</gene>
<proteinExistence type="predicted"/>
<organism evidence="4 5">
    <name type="scientific">Centaurea solstitialis</name>
    <name type="common">yellow star-thistle</name>
    <dbReference type="NCBI Taxonomy" id="347529"/>
    <lineage>
        <taxon>Eukaryota</taxon>
        <taxon>Viridiplantae</taxon>
        <taxon>Streptophyta</taxon>
        <taxon>Embryophyta</taxon>
        <taxon>Tracheophyta</taxon>
        <taxon>Spermatophyta</taxon>
        <taxon>Magnoliopsida</taxon>
        <taxon>eudicotyledons</taxon>
        <taxon>Gunneridae</taxon>
        <taxon>Pentapetalae</taxon>
        <taxon>asterids</taxon>
        <taxon>campanulids</taxon>
        <taxon>Asterales</taxon>
        <taxon>Asteraceae</taxon>
        <taxon>Carduoideae</taxon>
        <taxon>Cardueae</taxon>
        <taxon>Centaureinae</taxon>
        <taxon>Centaurea</taxon>
    </lineage>
</organism>
<dbReference type="InterPro" id="IPR025724">
    <property type="entry name" value="GAG-pre-integrase_dom"/>
</dbReference>
<dbReference type="InterPro" id="IPR054722">
    <property type="entry name" value="PolX-like_BBD"/>
</dbReference>
<dbReference type="Pfam" id="PF22936">
    <property type="entry name" value="Pol_BBD"/>
    <property type="match status" value="1"/>
</dbReference>